<dbReference type="SUPFAM" id="SSF53474">
    <property type="entry name" value="alpha/beta-Hydrolases"/>
    <property type="match status" value="1"/>
</dbReference>
<dbReference type="Pfam" id="PF07859">
    <property type="entry name" value="Abhydrolase_3"/>
    <property type="match status" value="2"/>
</dbReference>
<feature type="domain" description="Alpha/beta hydrolase fold-3" evidence="2">
    <location>
        <begin position="1"/>
        <end position="59"/>
    </location>
</feature>
<organism evidence="3 4">
    <name type="scientific">Brassica napus</name>
    <name type="common">Rape</name>
    <dbReference type="NCBI Taxonomy" id="3708"/>
    <lineage>
        <taxon>Eukaryota</taxon>
        <taxon>Viridiplantae</taxon>
        <taxon>Streptophyta</taxon>
        <taxon>Embryophyta</taxon>
        <taxon>Tracheophyta</taxon>
        <taxon>Spermatophyta</taxon>
        <taxon>Magnoliopsida</taxon>
        <taxon>eudicotyledons</taxon>
        <taxon>Gunneridae</taxon>
        <taxon>Pentapetalae</taxon>
        <taxon>rosids</taxon>
        <taxon>malvids</taxon>
        <taxon>Brassicales</taxon>
        <taxon>Brassicaceae</taxon>
        <taxon>Brassiceae</taxon>
        <taxon>Brassica</taxon>
    </lineage>
</organism>
<sequence>LAPEHPLPTAYKDSWNALQGVQARSEPWINDYADFNRFFLVGDSAGANISHHLAFRTKQWDHTVSDQARKQMVDGWWQFVCPSDKGSDDPWINPFVDGSPNLEGLECERVIITVAERDILREKGKMYYEKLVNSNWRGNAEIMETKGKDHVFHIFEPDCDEAKEMVRPSALPCTYKEMLLCIVLVPMSERKTRSIL</sequence>
<comment type="caution">
    <text evidence="3">The sequence shown here is derived from an EMBL/GenBank/DDBJ whole genome shotgun (WGS) entry which is preliminary data.</text>
</comment>
<evidence type="ECO:0000259" key="2">
    <source>
        <dbReference type="Pfam" id="PF07859"/>
    </source>
</evidence>
<proteinExistence type="inferred from homology"/>
<dbReference type="PANTHER" id="PTHR23024">
    <property type="entry name" value="ARYLACETAMIDE DEACETYLASE"/>
    <property type="match status" value="1"/>
</dbReference>
<evidence type="ECO:0000313" key="4">
    <source>
        <dbReference type="Proteomes" id="UP000824890"/>
    </source>
</evidence>
<dbReference type="InterPro" id="IPR029058">
    <property type="entry name" value="AB_hydrolase_fold"/>
</dbReference>
<feature type="non-terminal residue" evidence="3">
    <location>
        <position position="1"/>
    </location>
</feature>
<name>A0ABQ7Y2I1_BRANA</name>
<dbReference type="InterPro" id="IPR013094">
    <property type="entry name" value="AB_hydrolase_3"/>
</dbReference>
<dbReference type="Gene3D" id="3.40.50.1820">
    <property type="entry name" value="alpha/beta hydrolase"/>
    <property type="match status" value="1"/>
</dbReference>
<comment type="similarity">
    <text evidence="1">Belongs to the 'GDXG' lipolytic enzyme family.</text>
</comment>
<feature type="domain" description="Alpha/beta hydrolase fold-3" evidence="2">
    <location>
        <begin position="69"/>
        <end position="153"/>
    </location>
</feature>
<accession>A0ABQ7Y2I1</accession>
<dbReference type="EMBL" id="JAGKQM010000018">
    <property type="protein sequence ID" value="KAH0862385.1"/>
    <property type="molecule type" value="Genomic_DNA"/>
</dbReference>
<dbReference type="PANTHER" id="PTHR23024:SF577">
    <property type="entry name" value="CARBOXYLESTERASE 2-RELATED"/>
    <property type="match status" value="1"/>
</dbReference>
<gene>
    <name evidence="3" type="ORF">HID58_079596</name>
</gene>
<keyword evidence="4" id="KW-1185">Reference proteome</keyword>
<dbReference type="InterPro" id="IPR050466">
    <property type="entry name" value="Carboxylest/Gibb_receptor"/>
</dbReference>
<evidence type="ECO:0000313" key="3">
    <source>
        <dbReference type="EMBL" id="KAH0862385.1"/>
    </source>
</evidence>
<reference evidence="3 4" key="1">
    <citation type="submission" date="2021-05" db="EMBL/GenBank/DDBJ databases">
        <title>Genome Assembly of Synthetic Allotetraploid Brassica napus Reveals Homoeologous Exchanges between Subgenomes.</title>
        <authorList>
            <person name="Davis J.T."/>
        </authorList>
    </citation>
    <scope>NUCLEOTIDE SEQUENCE [LARGE SCALE GENOMIC DNA]</scope>
    <source>
        <strain evidence="4">cv. Da-Ae</strain>
        <tissue evidence="3">Seedling</tissue>
    </source>
</reference>
<dbReference type="Proteomes" id="UP000824890">
    <property type="component" value="Unassembled WGS sequence"/>
</dbReference>
<evidence type="ECO:0000256" key="1">
    <source>
        <dbReference type="ARBA" id="ARBA00010515"/>
    </source>
</evidence>
<protein>
    <recommendedName>
        <fullName evidence="2">Alpha/beta hydrolase fold-3 domain-containing protein</fullName>
    </recommendedName>
</protein>